<sequence length="498" mass="52350">MRNISPALRSAPIVPLATDTTRTDPTAVLGDVGAEPLAVLHAWLLAAAKPGDGPARIDTVRALEEVKAACGAMQAQMLVELHDDALRAAREHAENPAAHHDSAGRQIPVTVKSAERDATASTIQQAAHALRLSPHRTRTLLGAARVWHEEMPHTLVALREGRLSEERALLLVKETACLTPEDRGRVDADLCTDPATLDGVGTRRLAGLVRDRANQFDPAALVKRAAKAVTERCVSIRPAPDAMAYVTALLPMAQGVQVHAALKLTAESARHTGGDERSTGQIMADTLVARATGQERATDVPVAVNLVVADTALLGEGHEPAVVLDGTGAGHGTVPAAVARTLVAGALDLDAAWLRTVYATANGDLIGATSKRRFFADGLADLLRIRDQGTCRTPWCDAPVRHLDHIRPAADGGDTSLTNGQGLCAACNQAKEAPGWRSVAGTDPRSGRHVVVTTTPTGHGYQSVAPPPPRPARRIATHGASRSAPRSATILRPVRHAA</sequence>
<keyword evidence="3" id="KW-0255">Endonuclease</keyword>
<comment type="caution">
    <text evidence="3">The sequence shown here is derived from an EMBL/GenBank/DDBJ whole genome shotgun (WGS) entry which is preliminary data.</text>
</comment>
<protein>
    <submittedName>
        <fullName evidence="3">HNH endonuclease</fullName>
    </submittedName>
</protein>
<accession>A0ABW4VDI4</accession>
<keyword evidence="3" id="KW-0378">Hydrolase</keyword>
<organism evidence="3 4">
    <name type="scientific">Promicromonospora aerolata</name>
    <dbReference type="NCBI Taxonomy" id="195749"/>
    <lineage>
        <taxon>Bacteria</taxon>
        <taxon>Bacillati</taxon>
        <taxon>Actinomycetota</taxon>
        <taxon>Actinomycetes</taxon>
        <taxon>Micrococcales</taxon>
        <taxon>Promicromonosporaceae</taxon>
        <taxon>Promicromonospora</taxon>
    </lineage>
</organism>
<evidence type="ECO:0000256" key="1">
    <source>
        <dbReference type="SAM" id="MobiDB-lite"/>
    </source>
</evidence>
<dbReference type="SMART" id="SM00507">
    <property type="entry name" value="HNHc"/>
    <property type="match status" value="1"/>
</dbReference>
<gene>
    <name evidence="3" type="ORF">ACFSL2_19440</name>
</gene>
<dbReference type="Pfam" id="PF01844">
    <property type="entry name" value="HNH"/>
    <property type="match status" value="1"/>
</dbReference>
<evidence type="ECO:0000313" key="3">
    <source>
        <dbReference type="EMBL" id="MFD2027683.1"/>
    </source>
</evidence>
<evidence type="ECO:0000313" key="4">
    <source>
        <dbReference type="Proteomes" id="UP001597338"/>
    </source>
</evidence>
<keyword evidence="4" id="KW-1185">Reference proteome</keyword>
<dbReference type="InterPro" id="IPR002711">
    <property type="entry name" value="HNH"/>
</dbReference>
<dbReference type="GO" id="GO:0004519">
    <property type="term" value="F:endonuclease activity"/>
    <property type="evidence" value="ECO:0007669"/>
    <property type="project" value="UniProtKB-KW"/>
</dbReference>
<evidence type="ECO:0000259" key="2">
    <source>
        <dbReference type="SMART" id="SM00507"/>
    </source>
</evidence>
<feature type="domain" description="HNH nuclease" evidence="2">
    <location>
        <begin position="378"/>
        <end position="429"/>
    </location>
</feature>
<feature type="region of interest" description="Disordered" evidence="1">
    <location>
        <begin position="454"/>
        <end position="498"/>
    </location>
</feature>
<dbReference type="EMBL" id="JBHUHF010000001">
    <property type="protein sequence ID" value="MFD2027683.1"/>
    <property type="molecule type" value="Genomic_DNA"/>
</dbReference>
<dbReference type="InterPro" id="IPR003615">
    <property type="entry name" value="HNH_nuc"/>
</dbReference>
<dbReference type="Proteomes" id="UP001597338">
    <property type="component" value="Unassembled WGS sequence"/>
</dbReference>
<keyword evidence="3" id="KW-0540">Nuclease</keyword>
<proteinExistence type="predicted"/>
<dbReference type="RefSeq" id="WP_377199412.1">
    <property type="nucleotide sequence ID" value="NZ_JBHUHF010000001.1"/>
</dbReference>
<name>A0ABW4VDI4_9MICO</name>
<dbReference type="CDD" id="cd00085">
    <property type="entry name" value="HNHc"/>
    <property type="match status" value="1"/>
</dbReference>
<dbReference type="Gene3D" id="1.10.30.50">
    <property type="match status" value="1"/>
</dbReference>
<reference evidence="4" key="1">
    <citation type="journal article" date="2019" name="Int. J. Syst. Evol. Microbiol.">
        <title>The Global Catalogue of Microorganisms (GCM) 10K type strain sequencing project: providing services to taxonomists for standard genome sequencing and annotation.</title>
        <authorList>
            <consortium name="The Broad Institute Genomics Platform"/>
            <consortium name="The Broad Institute Genome Sequencing Center for Infectious Disease"/>
            <person name="Wu L."/>
            <person name="Ma J."/>
        </authorList>
    </citation>
    <scope>NUCLEOTIDE SEQUENCE [LARGE SCALE GENOMIC DNA]</scope>
    <source>
        <strain evidence="4">CCM 7043</strain>
    </source>
</reference>